<dbReference type="InterPro" id="IPR000241">
    <property type="entry name" value="RlmKL-like_Mtase"/>
</dbReference>
<dbReference type="InterPro" id="IPR002052">
    <property type="entry name" value="DNA_methylase_N6_adenine_CS"/>
</dbReference>
<dbReference type="Pfam" id="PF01170">
    <property type="entry name" value="UPF0020"/>
    <property type="match status" value="1"/>
</dbReference>
<dbReference type="PROSITE" id="PS00092">
    <property type="entry name" value="N6_MTASE"/>
    <property type="match status" value="1"/>
</dbReference>
<organism evidence="2 3">
    <name type="scientific">Brachybacterium epidermidis</name>
    <dbReference type="NCBI Taxonomy" id="2781983"/>
    <lineage>
        <taxon>Bacteria</taxon>
        <taxon>Bacillati</taxon>
        <taxon>Actinomycetota</taxon>
        <taxon>Actinomycetes</taxon>
        <taxon>Micrococcales</taxon>
        <taxon>Dermabacteraceae</taxon>
        <taxon>Brachybacterium</taxon>
    </lineage>
</organism>
<dbReference type="InterPro" id="IPR029063">
    <property type="entry name" value="SAM-dependent_MTases_sf"/>
</dbReference>
<keyword evidence="2" id="KW-0808">Transferase</keyword>
<dbReference type="SUPFAM" id="SSF53335">
    <property type="entry name" value="S-adenosyl-L-methionine-dependent methyltransferases"/>
    <property type="match status" value="1"/>
</dbReference>
<evidence type="ECO:0000313" key="3">
    <source>
        <dbReference type="Proteomes" id="UP000644727"/>
    </source>
</evidence>
<gene>
    <name evidence="2" type="ORF">IOE58_12125</name>
</gene>
<reference evidence="2 3" key="1">
    <citation type="submission" date="2020-10" db="EMBL/GenBank/DDBJ databases">
        <title>Draft genome and description of Brachybacterium epidermidis sp nov.</title>
        <authorList>
            <person name="Boxberger M."/>
            <person name="La Scola B."/>
        </authorList>
    </citation>
    <scope>NUCLEOTIDE SEQUENCE [LARGE SCALE GENOMIC DNA]</scope>
    <source>
        <strain evidence="2 3">Marseille-Q2903</strain>
    </source>
</reference>
<keyword evidence="3" id="KW-1185">Reference proteome</keyword>
<dbReference type="Gene3D" id="3.40.50.150">
    <property type="entry name" value="Vaccinia Virus protein VP39"/>
    <property type="match status" value="1"/>
</dbReference>
<proteinExistence type="predicted"/>
<dbReference type="PANTHER" id="PTHR14911">
    <property type="entry name" value="THUMP DOMAIN-CONTAINING"/>
    <property type="match status" value="1"/>
</dbReference>
<dbReference type="GO" id="GO:0032259">
    <property type="term" value="P:methylation"/>
    <property type="evidence" value="ECO:0007669"/>
    <property type="project" value="UniProtKB-KW"/>
</dbReference>
<dbReference type="CDD" id="cd02440">
    <property type="entry name" value="AdoMet_MTases"/>
    <property type="match status" value="1"/>
</dbReference>
<dbReference type="EMBL" id="JADEYR010000016">
    <property type="protein sequence ID" value="MBE9404896.1"/>
    <property type="molecule type" value="Genomic_DNA"/>
</dbReference>
<protein>
    <submittedName>
        <fullName evidence="2">Methyltransferase</fullName>
    </submittedName>
</protein>
<dbReference type="Proteomes" id="UP000644727">
    <property type="component" value="Unassembled WGS sequence"/>
</dbReference>
<comment type="caution">
    <text evidence="2">The sequence shown here is derived from an EMBL/GenBank/DDBJ whole genome shotgun (WGS) entry which is preliminary data.</text>
</comment>
<evidence type="ECO:0000313" key="2">
    <source>
        <dbReference type="EMBL" id="MBE9404896.1"/>
    </source>
</evidence>
<evidence type="ECO:0000259" key="1">
    <source>
        <dbReference type="Pfam" id="PF01170"/>
    </source>
</evidence>
<accession>A0ABR9W388</accession>
<dbReference type="PANTHER" id="PTHR14911:SF13">
    <property type="entry name" value="TRNA (GUANINE(6)-N2)-METHYLTRANSFERASE THUMP3"/>
    <property type="match status" value="1"/>
</dbReference>
<feature type="domain" description="Ribosomal RNA large subunit methyltransferase K/L-like methyltransferase" evidence="1">
    <location>
        <begin position="161"/>
        <end position="314"/>
    </location>
</feature>
<keyword evidence="2" id="KW-0489">Methyltransferase</keyword>
<dbReference type="RefSeq" id="WP_193866639.1">
    <property type="nucleotide sequence ID" value="NZ_JADEYR010000016.1"/>
</dbReference>
<dbReference type="GO" id="GO:0008168">
    <property type="term" value="F:methyltransferase activity"/>
    <property type="evidence" value="ECO:0007669"/>
    <property type="project" value="UniProtKB-KW"/>
</dbReference>
<sequence>MPQIEHQLVLELLEGCAASARAEAEQLGAVGTVSPTELVLATADLDAVRGLRRVVAAYTTVTVPARRPRELLETSVLQQVSALIEDLGRQRPRQRFTGLRLAAAGADSTEMQRIAEAVAELARVPVDEEGDLLLRVRRGAAGAGESWQLLLRTTPRPLSARPWRTVNYPGAVNATIAATVLDQMVIGAGDELLDMTCGSGTFLVEQLHEVAPARAVGVDLDPMAIEAARAHQRAARRKGRIDWITGDVLTAPVEAGFTRILTNPPWGTLHGEHATNEQLHADLLRRAAALAAPSARLGVLTHEIRRMKQVLQAQVDEPGAWRLEREHRFFQKGHHPRLFLLRR</sequence>
<name>A0ABR9W388_9MICO</name>